<dbReference type="InterPro" id="IPR000719">
    <property type="entry name" value="Prot_kinase_dom"/>
</dbReference>
<dbReference type="VEuPathDB" id="FungiDB:BO97DRAFT_333705"/>
<evidence type="ECO:0000256" key="3">
    <source>
        <dbReference type="ARBA" id="ARBA00022679"/>
    </source>
</evidence>
<dbReference type="InterPro" id="IPR051334">
    <property type="entry name" value="SRPK"/>
</dbReference>
<protein>
    <recommendedName>
        <fullName evidence="1">non-specific serine/threonine protein kinase</fullName>
        <ecNumber evidence="1">2.7.11.1</ecNumber>
    </recommendedName>
</protein>
<dbReference type="SUPFAM" id="SSF56112">
    <property type="entry name" value="Protein kinase-like (PK-like)"/>
    <property type="match status" value="1"/>
</dbReference>
<dbReference type="Gene3D" id="3.30.200.20">
    <property type="entry name" value="Phosphorylase Kinase, domain 1"/>
    <property type="match status" value="1"/>
</dbReference>
<keyword evidence="6" id="KW-0067">ATP-binding</keyword>
<accession>A0A395IDE7</accession>
<comment type="catalytic activity">
    <reaction evidence="8">
        <text>L-seryl-[protein] + ATP = O-phospho-L-seryl-[protein] + ADP + H(+)</text>
        <dbReference type="Rhea" id="RHEA:17989"/>
        <dbReference type="Rhea" id="RHEA-COMP:9863"/>
        <dbReference type="Rhea" id="RHEA-COMP:11604"/>
        <dbReference type="ChEBI" id="CHEBI:15378"/>
        <dbReference type="ChEBI" id="CHEBI:29999"/>
        <dbReference type="ChEBI" id="CHEBI:30616"/>
        <dbReference type="ChEBI" id="CHEBI:83421"/>
        <dbReference type="ChEBI" id="CHEBI:456216"/>
        <dbReference type="EC" id="2.7.11.1"/>
    </reaction>
</comment>
<dbReference type="GO" id="GO:0000245">
    <property type="term" value="P:spliceosomal complex assembly"/>
    <property type="evidence" value="ECO:0007669"/>
    <property type="project" value="TreeGrafter"/>
</dbReference>
<dbReference type="OrthoDB" id="5979581at2759"/>
<feature type="domain" description="Protein kinase" evidence="9">
    <location>
        <begin position="53"/>
        <end position="396"/>
    </location>
</feature>
<reference evidence="10 11" key="1">
    <citation type="submission" date="2018-02" db="EMBL/GenBank/DDBJ databases">
        <title>The genomes of Aspergillus section Nigri reveals drivers in fungal speciation.</title>
        <authorList>
            <consortium name="DOE Joint Genome Institute"/>
            <person name="Vesth T.C."/>
            <person name="Nybo J."/>
            <person name="Theobald S."/>
            <person name="Brandl J."/>
            <person name="Frisvad J.C."/>
            <person name="Nielsen K.F."/>
            <person name="Lyhne E.K."/>
            <person name="Kogle M.E."/>
            <person name="Kuo A."/>
            <person name="Riley R."/>
            <person name="Clum A."/>
            <person name="Nolan M."/>
            <person name="Lipzen A."/>
            <person name="Salamov A."/>
            <person name="Henrissat B."/>
            <person name="Wiebenga A."/>
            <person name="De vries R.P."/>
            <person name="Grigoriev I.V."/>
            <person name="Mortensen U.H."/>
            <person name="Andersen M.R."/>
            <person name="Baker S.E."/>
        </authorList>
    </citation>
    <scope>NUCLEOTIDE SEQUENCE [LARGE SCALE GENOMIC DNA]</scope>
    <source>
        <strain evidence="10 11">CBS 101889</strain>
    </source>
</reference>
<dbReference type="Proteomes" id="UP000248961">
    <property type="component" value="Unassembled WGS sequence"/>
</dbReference>
<dbReference type="EMBL" id="KZ824267">
    <property type="protein sequence ID" value="RAL17158.1"/>
    <property type="molecule type" value="Genomic_DNA"/>
</dbReference>
<dbReference type="PANTHER" id="PTHR47634:SF9">
    <property type="entry name" value="PROTEIN KINASE DOMAIN-CONTAINING PROTEIN-RELATED"/>
    <property type="match status" value="1"/>
</dbReference>
<keyword evidence="11" id="KW-1185">Reference proteome</keyword>
<dbReference type="RefSeq" id="XP_025556312.1">
    <property type="nucleotide sequence ID" value="XM_025691371.1"/>
</dbReference>
<dbReference type="AlphaFoldDB" id="A0A395IDE7"/>
<dbReference type="PROSITE" id="PS50011">
    <property type="entry name" value="PROTEIN_KINASE_DOM"/>
    <property type="match status" value="1"/>
</dbReference>
<proteinExistence type="predicted"/>
<dbReference type="GO" id="GO:0004674">
    <property type="term" value="F:protein serine/threonine kinase activity"/>
    <property type="evidence" value="ECO:0007669"/>
    <property type="project" value="UniProtKB-KW"/>
</dbReference>
<evidence type="ECO:0000256" key="5">
    <source>
        <dbReference type="ARBA" id="ARBA00022777"/>
    </source>
</evidence>
<dbReference type="SMART" id="SM00220">
    <property type="entry name" value="S_TKc"/>
    <property type="match status" value="1"/>
</dbReference>
<name>A0A395IDE7_ASPHC</name>
<dbReference type="EC" id="2.7.11.1" evidence="1"/>
<dbReference type="STRING" id="1450537.A0A395IDE7"/>
<evidence type="ECO:0000256" key="1">
    <source>
        <dbReference type="ARBA" id="ARBA00012513"/>
    </source>
</evidence>
<dbReference type="InterPro" id="IPR011009">
    <property type="entry name" value="Kinase-like_dom_sf"/>
</dbReference>
<keyword evidence="5" id="KW-0418">Kinase</keyword>
<evidence type="ECO:0000313" key="11">
    <source>
        <dbReference type="Proteomes" id="UP000248961"/>
    </source>
</evidence>
<keyword evidence="4" id="KW-0547">Nucleotide-binding</keyword>
<organism evidence="10 11">
    <name type="scientific">Aspergillus homomorphus (strain CBS 101889)</name>
    <dbReference type="NCBI Taxonomy" id="1450537"/>
    <lineage>
        <taxon>Eukaryota</taxon>
        <taxon>Fungi</taxon>
        <taxon>Dikarya</taxon>
        <taxon>Ascomycota</taxon>
        <taxon>Pezizomycotina</taxon>
        <taxon>Eurotiomycetes</taxon>
        <taxon>Eurotiomycetidae</taxon>
        <taxon>Eurotiales</taxon>
        <taxon>Aspergillaceae</taxon>
        <taxon>Aspergillus</taxon>
        <taxon>Aspergillus subgen. Circumdati</taxon>
    </lineage>
</organism>
<dbReference type="Pfam" id="PF00069">
    <property type="entry name" value="Pkinase"/>
    <property type="match status" value="1"/>
</dbReference>
<evidence type="ECO:0000256" key="2">
    <source>
        <dbReference type="ARBA" id="ARBA00022527"/>
    </source>
</evidence>
<keyword evidence="2" id="KW-0723">Serine/threonine-protein kinase</keyword>
<evidence type="ECO:0000256" key="8">
    <source>
        <dbReference type="ARBA" id="ARBA00048679"/>
    </source>
</evidence>
<comment type="catalytic activity">
    <reaction evidence="7">
        <text>L-threonyl-[protein] + ATP = O-phospho-L-threonyl-[protein] + ADP + H(+)</text>
        <dbReference type="Rhea" id="RHEA:46608"/>
        <dbReference type="Rhea" id="RHEA-COMP:11060"/>
        <dbReference type="Rhea" id="RHEA-COMP:11605"/>
        <dbReference type="ChEBI" id="CHEBI:15378"/>
        <dbReference type="ChEBI" id="CHEBI:30013"/>
        <dbReference type="ChEBI" id="CHEBI:30616"/>
        <dbReference type="ChEBI" id="CHEBI:61977"/>
        <dbReference type="ChEBI" id="CHEBI:456216"/>
        <dbReference type="EC" id="2.7.11.1"/>
    </reaction>
</comment>
<sequence length="423" mass="48848">MQSLRWTSELKDFPASGFELIETTTKIEEETLPGYTPETFYPVQQGEIMNDQYQVNSKIGYGATSTVWLARDLIESKYVTIKVYARNKGKEHEINVYNHMQTIETDHPGKQHVRKLLNHFVIQGPNGRHVCLVYEPLGMSLYELECISKNLGVVEPIPRLEDAKPVIRRLLSALDYLHQVPGLIHADLHMRNLLMPGPSSDRISEYEKRVIDYPLARKVLDDRTIYSTRMFPTGRGLPVLCDLGEAQFGNKENNGRIMIDQHRAPEVILWCENWDYKVDIWGVAMLAWDLASTRRLIQDHEIEGIWNDGGHIAELNALLGPPPLEFVKQYHMSWIFWDESGTWTNRVPIPDRTLEQAAADVEGEDVEDILRWLRRALQWNPRDRATPMELLFDPWLMKGMKLKRGCQAPKEYPHLIGVVEVVD</sequence>
<dbReference type="GO" id="GO:0050684">
    <property type="term" value="P:regulation of mRNA processing"/>
    <property type="evidence" value="ECO:0007669"/>
    <property type="project" value="TreeGrafter"/>
</dbReference>
<gene>
    <name evidence="10" type="ORF">BO97DRAFT_333705</name>
</gene>
<dbReference type="GO" id="GO:0005524">
    <property type="term" value="F:ATP binding"/>
    <property type="evidence" value="ECO:0007669"/>
    <property type="project" value="UniProtKB-KW"/>
</dbReference>
<evidence type="ECO:0000256" key="6">
    <source>
        <dbReference type="ARBA" id="ARBA00022840"/>
    </source>
</evidence>
<evidence type="ECO:0000313" key="10">
    <source>
        <dbReference type="EMBL" id="RAL17158.1"/>
    </source>
</evidence>
<dbReference type="PANTHER" id="PTHR47634">
    <property type="entry name" value="PROTEIN KINASE DOMAIN-CONTAINING PROTEIN-RELATED"/>
    <property type="match status" value="1"/>
</dbReference>
<dbReference type="Gene3D" id="1.10.510.10">
    <property type="entry name" value="Transferase(Phosphotransferase) domain 1"/>
    <property type="match status" value="1"/>
</dbReference>
<dbReference type="GeneID" id="37195660"/>
<keyword evidence="3" id="KW-0808">Transferase</keyword>
<evidence type="ECO:0000256" key="7">
    <source>
        <dbReference type="ARBA" id="ARBA00047899"/>
    </source>
</evidence>
<evidence type="ECO:0000259" key="9">
    <source>
        <dbReference type="PROSITE" id="PS50011"/>
    </source>
</evidence>
<evidence type="ECO:0000256" key="4">
    <source>
        <dbReference type="ARBA" id="ARBA00022741"/>
    </source>
</evidence>